<dbReference type="InterPro" id="IPR006162">
    <property type="entry name" value="Ppantetheine_attach_site"/>
</dbReference>
<name>A0AA39XPQ8_9PEZI</name>
<dbReference type="InterPro" id="IPR036291">
    <property type="entry name" value="NAD(P)-bd_dom_sf"/>
</dbReference>
<dbReference type="Gene3D" id="3.40.50.720">
    <property type="entry name" value="NAD(P)-binding Rossmann-like Domain"/>
    <property type="match status" value="1"/>
</dbReference>
<dbReference type="InterPro" id="IPR009081">
    <property type="entry name" value="PP-bd_ACP"/>
</dbReference>
<dbReference type="PROSITE" id="PS00455">
    <property type="entry name" value="AMP_BINDING"/>
    <property type="match status" value="1"/>
</dbReference>
<proteinExistence type="predicted"/>
<dbReference type="Pfam" id="PF07993">
    <property type="entry name" value="NAD_binding_4"/>
    <property type="match status" value="1"/>
</dbReference>
<dbReference type="SUPFAM" id="SSF47336">
    <property type="entry name" value="ACP-like"/>
    <property type="match status" value="1"/>
</dbReference>
<reference evidence="4" key="1">
    <citation type="submission" date="2023-06" db="EMBL/GenBank/DDBJ databases">
        <title>Multi-omics analyses reveal the molecular pathogenesis toolkit of Lasiodiplodia hormozganensis, a cross-kingdom pathogen.</title>
        <authorList>
            <person name="Felix C."/>
            <person name="Meneses R."/>
            <person name="Goncalves M.F.M."/>
            <person name="Tilleman L."/>
            <person name="Duarte A.S."/>
            <person name="Jorrin-Novo J.V."/>
            <person name="Van De Peer Y."/>
            <person name="Deforce D."/>
            <person name="Van Nieuwerburgh F."/>
            <person name="Esteves A.C."/>
            <person name="Alves A."/>
        </authorList>
    </citation>
    <scope>NUCLEOTIDE SEQUENCE</scope>
    <source>
        <strain evidence="4">CBS 339.90</strain>
    </source>
</reference>
<dbReference type="Pfam" id="PF00550">
    <property type="entry name" value="PP-binding"/>
    <property type="match status" value="1"/>
</dbReference>
<gene>
    <name evidence="4" type="primary">FUB8_12</name>
    <name evidence="4" type="ORF">DIS24_g10307</name>
</gene>
<evidence type="ECO:0000259" key="3">
    <source>
        <dbReference type="PROSITE" id="PS50075"/>
    </source>
</evidence>
<sequence>MSSPDYGRRLIVPLVEHKAATNPSGIYCTLPTSATNLASHALDITWRDLARLVDQAAWWLETQLGKPKAGTFPTIAFIGLNSPLYHVLALASAKTGYKILFNSPRNSVEAQLYLFDKTECKVLLRGPRAGSMVQDILEARPKMRCVTVPEPGDWMREKGQVKRYPYDKSWEQGKDDPVIVLHSSGSTGPPKPIPIMNASMGTIDAHHLIKDVAGKRDVLRTMEGTTMFNPMPNFHAAGVFWNFMSAIYFDIHVVYAPVGQPLKAELVEKALDQMKFDWMFLPPSIIEDLARDEHVLPKLEKMRYIGFGGGPLSQQLGDVIAKHTQVINVLGTTENAVPPYNFVPLKEWNWILVPPEMKGVEMRPREEDEFSEMVIVRDEHTNPFHSTWSTFPNEAEYHTKDLFVRHPTEPHLWQHRARSDDVLVLSNGEKVVPIPMEGQLSQSPHISGVVVLGHGRFETAVLIELSSQVQRKHSPAENLAAVALFIDKANAAAPAFARISRDRVLFTSPDKPMTRAGKGTVIRKATLKQYEKEIEDLYAGRSSIALSSTLPLHVDTENTSDTEAALTDLFGKLAGAKKKLGLDDDFFAAGIDSLQVLTVVRQLKAQLTNEHAPLSPNLVSLSMVYANPTIRKLARTLHAAAAGGGGGKDGNAGARNADQRAKEMKEMYLRYAHDLPHRTDAATTAAASAAAAGAKEEPVTVVLTGSTGSLGSYILAALLSHPPQRIAHVYCLNRGSPSSTAKKQRQRFEDSGLPTAGLDQGNRVTFLETDPGDDLHGLSDAAYAELVQRTRYIIHNAWAVDFNMALDSFAPHVKGVRNMIDLAYSAGQAQHLKSPPPIFFTSTINTVRNYNVAAGPGKEVPEAPIHDVQAPGEGGYGEGKYVGERLLEAAGTVSGVPAAICRTGQIGGPVASEAARAGKGKWNVQEWFPTIVRSSKHLGALPTSIAGMDQADWVPVDLAADVVVDVMFDNLRQLRESKTAGRPLVQFDHLVNPKTSSYPKVILPALQKRLAEGGKQFPAVPYEEWLRRLQDEAAKPDADPVKCPGIKLLDWFEGLGEGLKALERGEPAGFRLQTKETVKRSETLRNLEPVNAEWVNTWCQGWGM</sequence>
<dbReference type="PROSITE" id="PS50075">
    <property type="entry name" value="CARRIER"/>
    <property type="match status" value="1"/>
</dbReference>
<dbReference type="InterPro" id="IPR051414">
    <property type="entry name" value="Adenylate-forming_Reductase"/>
</dbReference>
<dbReference type="InterPro" id="IPR042099">
    <property type="entry name" value="ANL_N_sf"/>
</dbReference>
<dbReference type="SUPFAM" id="SSF51735">
    <property type="entry name" value="NAD(P)-binding Rossmann-fold domains"/>
    <property type="match status" value="1"/>
</dbReference>
<feature type="domain" description="Carrier" evidence="3">
    <location>
        <begin position="557"/>
        <end position="641"/>
    </location>
</feature>
<dbReference type="Pfam" id="PF00501">
    <property type="entry name" value="AMP-binding"/>
    <property type="match status" value="1"/>
</dbReference>
<dbReference type="PANTHER" id="PTHR43439:SF2">
    <property type="entry name" value="ENZYME, PUTATIVE (JCVI)-RELATED"/>
    <property type="match status" value="1"/>
</dbReference>
<evidence type="ECO:0000313" key="5">
    <source>
        <dbReference type="Proteomes" id="UP001175001"/>
    </source>
</evidence>
<dbReference type="InterPro" id="IPR000873">
    <property type="entry name" value="AMP-dep_synth/lig_dom"/>
</dbReference>
<protein>
    <submittedName>
        <fullName evidence="4">Non-canonical non-ribosomal peptide synthetase FUB8</fullName>
    </submittedName>
</protein>
<keyword evidence="2" id="KW-0597">Phosphoprotein</keyword>
<dbReference type="AlphaFoldDB" id="A0AA39XPQ8"/>
<dbReference type="InterPro" id="IPR020845">
    <property type="entry name" value="AMP-binding_CS"/>
</dbReference>
<dbReference type="PROSITE" id="PS00012">
    <property type="entry name" value="PHOSPHOPANTETHEINE"/>
    <property type="match status" value="1"/>
</dbReference>
<dbReference type="Proteomes" id="UP001175001">
    <property type="component" value="Unassembled WGS sequence"/>
</dbReference>
<accession>A0AA39XPQ8</accession>
<dbReference type="Pfam" id="PF23562">
    <property type="entry name" value="AMP-binding_C_3"/>
    <property type="match status" value="1"/>
</dbReference>
<evidence type="ECO:0000313" key="4">
    <source>
        <dbReference type="EMBL" id="KAK0637953.1"/>
    </source>
</evidence>
<dbReference type="InterPro" id="IPR036736">
    <property type="entry name" value="ACP-like_sf"/>
</dbReference>
<keyword evidence="5" id="KW-1185">Reference proteome</keyword>
<evidence type="ECO:0000256" key="1">
    <source>
        <dbReference type="ARBA" id="ARBA00022450"/>
    </source>
</evidence>
<dbReference type="EMBL" id="JAUJDW010000107">
    <property type="protein sequence ID" value="KAK0637953.1"/>
    <property type="molecule type" value="Genomic_DNA"/>
</dbReference>
<dbReference type="SUPFAM" id="SSF56801">
    <property type="entry name" value="Acetyl-CoA synthetase-like"/>
    <property type="match status" value="1"/>
</dbReference>
<dbReference type="Gene3D" id="1.10.1200.10">
    <property type="entry name" value="ACP-like"/>
    <property type="match status" value="1"/>
</dbReference>
<dbReference type="Gene3D" id="3.40.50.12780">
    <property type="entry name" value="N-terminal domain of ligase-like"/>
    <property type="match status" value="1"/>
</dbReference>
<dbReference type="InterPro" id="IPR013120">
    <property type="entry name" value="FAR_NAD-bd"/>
</dbReference>
<organism evidence="4 5">
    <name type="scientific">Lasiodiplodia hormozganensis</name>
    <dbReference type="NCBI Taxonomy" id="869390"/>
    <lineage>
        <taxon>Eukaryota</taxon>
        <taxon>Fungi</taxon>
        <taxon>Dikarya</taxon>
        <taxon>Ascomycota</taxon>
        <taxon>Pezizomycotina</taxon>
        <taxon>Dothideomycetes</taxon>
        <taxon>Dothideomycetes incertae sedis</taxon>
        <taxon>Botryosphaeriales</taxon>
        <taxon>Botryosphaeriaceae</taxon>
        <taxon>Lasiodiplodia</taxon>
    </lineage>
</organism>
<evidence type="ECO:0000256" key="2">
    <source>
        <dbReference type="ARBA" id="ARBA00022553"/>
    </source>
</evidence>
<dbReference type="PANTHER" id="PTHR43439">
    <property type="entry name" value="PHENYLACETATE-COENZYME A LIGASE"/>
    <property type="match status" value="1"/>
</dbReference>
<comment type="caution">
    <text evidence="4">The sequence shown here is derived from an EMBL/GenBank/DDBJ whole genome shotgun (WGS) entry which is preliminary data.</text>
</comment>
<keyword evidence="1" id="KW-0596">Phosphopantetheine</keyword>